<organism evidence="1">
    <name type="scientific">marine sediment metagenome</name>
    <dbReference type="NCBI Taxonomy" id="412755"/>
    <lineage>
        <taxon>unclassified sequences</taxon>
        <taxon>metagenomes</taxon>
        <taxon>ecological metagenomes</taxon>
    </lineage>
</organism>
<name>A0A0F9BVX8_9ZZZZ</name>
<evidence type="ECO:0008006" key="2">
    <source>
        <dbReference type="Google" id="ProtNLM"/>
    </source>
</evidence>
<dbReference type="EMBL" id="LAZR01035982">
    <property type="protein sequence ID" value="KKL26050.1"/>
    <property type="molecule type" value="Genomic_DNA"/>
</dbReference>
<dbReference type="AlphaFoldDB" id="A0A0F9BVX8"/>
<feature type="non-terminal residue" evidence="1">
    <location>
        <position position="1"/>
    </location>
</feature>
<accession>A0A0F9BVX8</accession>
<proteinExistence type="predicted"/>
<comment type="caution">
    <text evidence="1">The sequence shown here is derived from an EMBL/GenBank/DDBJ whole genome shotgun (WGS) entry which is preliminary data.</text>
</comment>
<evidence type="ECO:0000313" key="1">
    <source>
        <dbReference type="EMBL" id="KKL26050.1"/>
    </source>
</evidence>
<reference evidence="1" key="1">
    <citation type="journal article" date="2015" name="Nature">
        <title>Complex archaea that bridge the gap between prokaryotes and eukaryotes.</title>
        <authorList>
            <person name="Spang A."/>
            <person name="Saw J.H."/>
            <person name="Jorgensen S.L."/>
            <person name="Zaremba-Niedzwiedzka K."/>
            <person name="Martijn J."/>
            <person name="Lind A.E."/>
            <person name="van Eijk R."/>
            <person name="Schleper C."/>
            <person name="Guy L."/>
            <person name="Ettema T.J."/>
        </authorList>
    </citation>
    <scope>NUCLEOTIDE SEQUENCE</scope>
</reference>
<protein>
    <recommendedName>
        <fullName evidence="2">HNH domain-containing protein</fullName>
    </recommendedName>
</protein>
<sequence>VDHAQRKDLMSKKVKRPSRFLSDTVDTLNAEIKTAYGRVTGDDKARSVYATISKNEVEEVFQKYKGRCVYCDKATAYLGTRSHNSARVTWYVPLNVGGEAVLDNLIVSCQGCVKDYRSTRKLREDMVGLDTFADTVERLVKAVWAGEDQDIVDRLKARLNIRLSDVATCMRYITKDDWIAAENEIIEEGVNTIGDRVEAMAKGEDTKDAITNTVKQIVTTKQYKIIRRQDE</sequence>
<dbReference type="Gene3D" id="1.10.30.50">
    <property type="match status" value="1"/>
</dbReference>
<gene>
    <name evidence="1" type="ORF">LCGC14_2399140</name>
</gene>